<organism evidence="2 3">
    <name type="scientific">Effrenium voratum</name>
    <dbReference type="NCBI Taxonomy" id="2562239"/>
    <lineage>
        <taxon>Eukaryota</taxon>
        <taxon>Sar</taxon>
        <taxon>Alveolata</taxon>
        <taxon>Dinophyceae</taxon>
        <taxon>Suessiales</taxon>
        <taxon>Symbiodiniaceae</taxon>
        <taxon>Effrenium</taxon>
    </lineage>
</organism>
<dbReference type="Pfam" id="PF20179">
    <property type="entry name" value="MSS51_C"/>
    <property type="match status" value="1"/>
</dbReference>
<evidence type="ECO:0000259" key="1">
    <source>
        <dbReference type="Pfam" id="PF20179"/>
    </source>
</evidence>
<keyword evidence="3" id="KW-1185">Reference proteome</keyword>
<reference evidence="2" key="1">
    <citation type="submission" date="2023-08" db="EMBL/GenBank/DDBJ databases">
        <authorList>
            <person name="Chen Y."/>
            <person name="Shah S."/>
            <person name="Dougan E. K."/>
            <person name="Thang M."/>
            <person name="Chan C."/>
        </authorList>
    </citation>
    <scope>NUCLEOTIDE SEQUENCE</scope>
</reference>
<evidence type="ECO:0000313" key="3">
    <source>
        <dbReference type="Proteomes" id="UP001178507"/>
    </source>
</evidence>
<dbReference type="InterPro" id="IPR046824">
    <property type="entry name" value="Mss51-like_C"/>
</dbReference>
<accession>A0AA36N2Z8</accession>
<dbReference type="PANTHER" id="PTHR28069:SF1">
    <property type="entry name" value="PROTEIN MSS51, MITOCHONDRIAL"/>
    <property type="match status" value="1"/>
</dbReference>
<gene>
    <name evidence="2" type="ORF">EVOR1521_LOCUS20868</name>
</gene>
<proteinExistence type="predicted"/>
<protein>
    <recommendedName>
        <fullName evidence="1">Mitochondrial splicing suppressor 51-like C-terminal domain-containing protein</fullName>
    </recommendedName>
</protein>
<dbReference type="EMBL" id="CAUJNA010003240">
    <property type="protein sequence ID" value="CAJ1396680.1"/>
    <property type="molecule type" value="Genomic_DNA"/>
</dbReference>
<comment type="caution">
    <text evidence="2">The sequence shown here is derived from an EMBL/GenBank/DDBJ whole genome shotgun (WGS) entry which is preliminary data.</text>
</comment>
<sequence length="553" mass="58945">MANDALALGNWRLAAELFSKEIAQCRDALSAGKANVSGLCSGLCGRSAALAEMGRQRGKLAAQPEVLKAALADARAAVALAKRVGNDGEPLLKAIRALRSALVAAGEAPREAEDAARQAADSGAFSPTVLQQLQQLSQGIVSTAELCAEMDAAADDGWSPGTFRWPPRMSLPTLPPGRPSAASVSDKGWGPYLRQRGGEDMVESARSNAIMLDALSFPLSLAWLLQQESLVRCEGSGELHVVVLGATSKAEVRVLQESDYWGELTQLQQVQLHFVGPEISSSKGRAEVHAVQPPCAKQFFQRREDLLPENALCVVFNGGFGNFVASGRDELLWSWMPDLLFLADRGYFCVFYCANDYADLRGEVAVHKALIGSQFALAPRENPFAMATVYSGEDNSGEWFSGNSSMYAVKGCQTAARPDAVSEKTDFADVSVRRRLAASVLELARAEAKALVQAPLPVVLHTSVKPADVVHACAEPEWSMKTTEEGFRFEAPMPQADASKADVNISDTEIAVAASGQGCLTVAWPSPVDSATASASYSKRSGKLVVKANRQTG</sequence>
<dbReference type="Proteomes" id="UP001178507">
    <property type="component" value="Unassembled WGS sequence"/>
</dbReference>
<dbReference type="AlphaFoldDB" id="A0AA36N2Z8"/>
<dbReference type="PANTHER" id="PTHR28069">
    <property type="entry name" value="GH20023P"/>
    <property type="match status" value="1"/>
</dbReference>
<name>A0AA36N2Z8_9DINO</name>
<evidence type="ECO:0000313" key="2">
    <source>
        <dbReference type="EMBL" id="CAJ1396680.1"/>
    </source>
</evidence>
<feature type="domain" description="Mitochondrial splicing suppressor 51-like C-terminal" evidence="1">
    <location>
        <begin position="218"/>
        <end position="385"/>
    </location>
</feature>